<protein>
    <submittedName>
        <fullName evidence="1">Uncharacterized protein</fullName>
    </submittedName>
</protein>
<dbReference type="Proteomes" id="UP000245048">
    <property type="component" value="Unassembled WGS sequence"/>
</dbReference>
<reference evidence="2" key="1">
    <citation type="submission" date="2017-10" db="EMBL/GenBank/DDBJ databases">
        <authorList>
            <person name="Toshchakov S.V."/>
            <person name="Goeva M.A."/>
        </authorList>
    </citation>
    <scope>NUCLEOTIDE SEQUENCE [LARGE SCALE GENOMIC DNA]</scope>
    <source>
        <strain evidence="2">JR1/69-1-13</strain>
    </source>
</reference>
<accession>A0A2U1UYL3</accession>
<dbReference type="AlphaFoldDB" id="A0A2U1UYL3"/>
<name>A0A2U1UYL3_9PROT</name>
<dbReference type="RefSeq" id="WP_109518979.1">
    <property type="nucleotide sequence ID" value="NZ_PDOA01000025.1"/>
</dbReference>
<evidence type="ECO:0000313" key="1">
    <source>
        <dbReference type="EMBL" id="PWC26745.1"/>
    </source>
</evidence>
<organism evidence="1 2">
    <name type="scientific">Teichococcus aestuarii</name>
    <dbReference type="NCBI Taxonomy" id="568898"/>
    <lineage>
        <taxon>Bacteria</taxon>
        <taxon>Pseudomonadati</taxon>
        <taxon>Pseudomonadota</taxon>
        <taxon>Alphaproteobacteria</taxon>
        <taxon>Acetobacterales</taxon>
        <taxon>Roseomonadaceae</taxon>
        <taxon>Roseomonas</taxon>
    </lineage>
</organism>
<evidence type="ECO:0000313" key="2">
    <source>
        <dbReference type="Proteomes" id="UP000245048"/>
    </source>
</evidence>
<proteinExistence type="predicted"/>
<sequence>MSLRLLRLVVAAITICAFIGAGLVQNLPVPTNAASVGMTMMADQGSDDGASMPCHDTSAPPCQDQVPGCTTDLGCIFTVALPAVSTRAAERLVWGPVTYWPVIGLTEGLSPEPSLEPPIRLV</sequence>
<dbReference type="OrthoDB" id="7274090at2"/>
<gene>
    <name evidence="1" type="ORF">CR165_21465</name>
</gene>
<dbReference type="EMBL" id="PDOA01000025">
    <property type="protein sequence ID" value="PWC26745.1"/>
    <property type="molecule type" value="Genomic_DNA"/>
</dbReference>
<keyword evidence="2" id="KW-1185">Reference proteome</keyword>
<comment type="caution">
    <text evidence="1">The sequence shown here is derived from an EMBL/GenBank/DDBJ whole genome shotgun (WGS) entry which is preliminary data.</text>
</comment>